<dbReference type="AlphaFoldDB" id="A0A9P8EYV4"/>
<reference evidence="1" key="2">
    <citation type="submission" date="2021-08" db="EMBL/GenBank/DDBJ databases">
        <authorList>
            <person name="Gostincar C."/>
            <person name="Sun X."/>
            <person name="Song Z."/>
            <person name="Gunde-Cimerman N."/>
        </authorList>
    </citation>
    <scope>NUCLEOTIDE SEQUENCE</scope>
    <source>
        <strain evidence="1">EXF-9911</strain>
    </source>
</reference>
<evidence type="ECO:0000313" key="2">
    <source>
        <dbReference type="Proteomes" id="UP000779574"/>
    </source>
</evidence>
<name>A0A9P8EYV4_AURME</name>
<evidence type="ECO:0000313" key="1">
    <source>
        <dbReference type="EMBL" id="KAG9701401.1"/>
    </source>
</evidence>
<reference evidence="1" key="1">
    <citation type="journal article" date="2021" name="J Fungi (Basel)">
        <title>Virulence traits and population genomics of the black yeast Aureobasidium melanogenum.</title>
        <authorList>
            <person name="Cernosa A."/>
            <person name="Sun X."/>
            <person name="Gostincar C."/>
            <person name="Fang C."/>
            <person name="Gunde-Cimerman N."/>
            <person name="Song Z."/>
        </authorList>
    </citation>
    <scope>NUCLEOTIDE SEQUENCE</scope>
    <source>
        <strain evidence="1">EXF-9911</strain>
    </source>
</reference>
<comment type="caution">
    <text evidence="1">The sequence shown here is derived from an EMBL/GenBank/DDBJ whole genome shotgun (WGS) entry which is preliminary data.</text>
</comment>
<dbReference type="Proteomes" id="UP000779574">
    <property type="component" value="Unassembled WGS sequence"/>
</dbReference>
<accession>A0A9P8EYV4</accession>
<feature type="non-terminal residue" evidence="1">
    <location>
        <position position="96"/>
    </location>
</feature>
<protein>
    <submittedName>
        <fullName evidence="1">Uncharacterized protein</fullName>
    </submittedName>
</protein>
<sequence>MSLRGRLLSTRLAEMRRENRLGRVIRWCHEPVDSSVAESVRESLHLLQRVRVVIEALLVDCGRAFQPVAQTSASVFKFVPSLSDTVFSPSLTTSAI</sequence>
<proteinExistence type="predicted"/>
<organism evidence="1 2">
    <name type="scientific">Aureobasidium melanogenum</name>
    <name type="common">Aureobasidium pullulans var. melanogenum</name>
    <dbReference type="NCBI Taxonomy" id="46634"/>
    <lineage>
        <taxon>Eukaryota</taxon>
        <taxon>Fungi</taxon>
        <taxon>Dikarya</taxon>
        <taxon>Ascomycota</taxon>
        <taxon>Pezizomycotina</taxon>
        <taxon>Dothideomycetes</taxon>
        <taxon>Dothideomycetidae</taxon>
        <taxon>Dothideales</taxon>
        <taxon>Saccotheciaceae</taxon>
        <taxon>Aureobasidium</taxon>
    </lineage>
</organism>
<dbReference type="EMBL" id="JAHFXF010000001">
    <property type="protein sequence ID" value="KAG9701401.1"/>
    <property type="molecule type" value="Genomic_DNA"/>
</dbReference>
<gene>
    <name evidence="1" type="ORF">KCU76_g78</name>
</gene>